<dbReference type="AlphaFoldDB" id="A0A091EQ35"/>
<accession>A0A091EQ35</accession>
<organism evidence="1 2">
    <name type="scientific">Fukomys damarensis</name>
    <name type="common">Damaraland mole rat</name>
    <name type="synonym">Cryptomys damarensis</name>
    <dbReference type="NCBI Taxonomy" id="885580"/>
    <lineage>
        <taxon>Eukaryota</taxon>
        <taxon>Metazoa</taxon>
        <taxon>Chordata</taxon>
        <taxon>Craniata</taxon>
        <taxon>Vertebrata</taxon>
        <taxon>Euteleostomi</taxon>
        <taxon>Mammalia</taxon>
        <taxon>Eutheria</taxon>
        <taxon>Euarchontoglires</taxon>
        <taxon>Glires</taxon>
        <taxon>Rodentia</taxon>
        <taxon>Hystricomorpha</taxon>
        <taxon>Bathyergidae</taxon>
        <taxon>Fukomys</taxon>
    </lineage>
</organism>
<reference evidence="1 2" key="1">
    <citation type="submission" date="2013-11" db="EMBL/GenBank/DDBJ databases">
        <title>The Damaraland mole rat (Fukomys damarensis) genome and evolution of African mole rats.</title>
        <authorList>
            <person name="Gladyshev V.N."/>
            <person name="Fang X."/>
        </authorList>
    </citation>
    <scope>NUCLEOTIDE SEQUENCE [LARGE SCALE GENOMIC DNA]</scope>
    <source>
        <tissue evidence="1">Liver</tissue>
    </source>
</reference>
<evidence type="ECO:0000313" key="2">
    <source>
        <dbReference type="Proteomes" id="UP000028990"/>
    </source>
</evidence>
<protein>
    <submittedName>
        <fullName evidence="1">Uncharacterized protein</fullName>
    </submittedName>
</protein>
<evidence type="ECO:0000313" key="1">
    <source>
        <dbReference type="EMBL" id="KFO37816.1"/>
    </source>
</evidence>
<dbReference type="Proteomes" id="UP000028990">
    <property type="component" value="Unassembled WGS sequence"/>
</dbReference>
<keyword evidence="2" id="KW-1185">Reference proteome</keyword>
<name>A0A091EQ35_FUKDA</name>
<dbReference type="EMBL" id="KN120716">
    <property type="protein sequence ID" value="KFO37816.1"/>
    <property type="molecule type" value="Genomic_DNA"/>
</dbReference>
<gene>
    <name evidence="1" type="ORF">H920_00765</name>
</gene>
<proteinExistence type="predicted"/>
<sequence length="98" mass="11042">MLNPLYEHYPSVTADLIAETDTNRATFSCFLERFVIRKTAMNGEDKGCRWSWVGVGNQVQGGSPGSKETEILQENRLRTVGFWDDAEAGVGKAWRRSM</sequence>